<evidence type="ECO:0000313" key="3">
    <source>
        <dbReference type="EMBL" id="MBE7325681.1"/>
    </source>
</evidence>
<dbReference type="RefSeq" id="WP_193639003.1">
    <property type="nucleotide sequence ID" value="NZ_JADCSA010000014.1"/>
</dbReference>
<evidence type="ECO:0000259" key="2">
    <source>
        <dbReference type="Pfam" id="PF00144"/>
    </source>
</evidence>
<proteinExistence type="predicted"/>
<sequence>MTATVPSTSASSSAVNDVAAAGASNATVESGRKARRTLVKEARAAESHCVAVVRNGKTVVKRDLARDVSTSAGWSITKSVTALLVGIAQDRGMLRLNHRVSRYVPAWRGTPSRNVRIHHLLDNTSGRQWSEKLDYERMAGKAPNKTRFAIRLKQQHRPGKVWVYNNSAIQVLEQVLERATGQPVAAFAQRTLLGPLGMRRTSIQADGAGNPMLFGGITTTCTDLLRLGAMLVDRGRFEGRRIVSRAYWKRATQRPSQRLNTGYGLLFWINETGPLLGSLPGEEGEGPLVPGAGRDAFWAIGLFSQHLFVSPSKKVVAVRLGLAPPSGTWSLQRFAELALAARR</sequence>
<comment type="caution">
    <text evidence="3">The sequence shown here is derived from an EMBL/GenBank/DDBJ whole genome shotgun (WGS) entry which is preliminary data.</text>
</comment>
<dbReference type="Proteomes" id="UP000756387">
    <property type="component" value="Unassembled WGS sequence"/>
</dbReference>
<feature type="domain" description="Beta-lactamase-related" evidence="2">
    <location>
        <begin position="39"/>
        <end position="320"/>
    </location>
</feature>
<organism evidence="3 4">
    <name type="scientific">Nocardioides malaquae</name>
    <dbReference type="NCBI Taxonomy" id="2773426"/>
    <lineage>
        <taxon>Bacteria</taxon>
        <taxon>Bacillati</taxon>
        <taxon>Actinomycetota</taxon>
        <taxon>Actinomycetes</taxon>
        <taxon>Propionibacteriales</taxon>
        <taxon>Nocardioidaceae</taxon>
        <taxon>Nocardioides</taxon>
    </lineage>
</organism>
<evidence type="ECO:0000313" key="4">
    <source>
        <dbReference type="Proteomes" id="UP000756387"/>
    </source>
</evidence>
<gene>
    <name evidence="3" type="ORF">IEQ44_13595</name>
</gene>
<dbReference type="EMBL" id="JADCSA010000014">
    <property type="protein sequence ID" value="MBE7325681.1"/>
    <property type="molecule type" value="Genomic_DNA"/>
</dbReference>
<keyword evidence="4" id="KW-1185">Reference proteome</keyword>
<dbReference type="Pfam" id="PF00144">
    <property type="entry name" value="Beta-lactamase"/>
    <property type="match status" value="1"/>
</dbReference>
<dbReference type="PANTHER" id="PTHR43283:SF7">
    <property type="entry name" value="BETA-LACTAMASE-RELATED DOMAIN-CONTAINING PROTEIN"/>
    <property type="match status" value="1"/>
</dbReference>
<dbReference type="Gene3D" id="3.40.710.10">
    <property type="entry name" value="DD-peptidase/beta-lactamase superfamily"/>
    <property type="match status" value="1"/>
</dbReference>
<dbReference type="SUPFAM" id="SSF56601">
    <property type="entry name" value="beta-lactamase/transpeptidase-like"/>
    <property type="match status" value="1"/>
</dbReference>
<protein>
    <submittedName>
        <fullName evidence="3">Beta-lactamase family protein</fullName>
    </submittedName>
</protein>
<evidence type="ECO:0000256" key="1">
    <source>
        <dbReference type="SAM" id="MobiDB-lite"/>
    </source>
</evidence>
<reference evidence="3 4" key="1">
    <citation type="submission" date="2020-10" db="EMBL/GenBank/DDBJ databases">
        <title>Nocardioides sp. isolated from sludge.</title>
        <authorList>
            <person name="Zhang X."/>
        </authorList>
    </citation>
    <scope>NUCLEOTIDE SEQUENCE [LARGE SCALE GENOMIC DNA]</scope>
    <source>
        <strain evidence="3 4">Y6</strain>
    </source>
</reference>
<dbReference type="PANTHER" id="PTHR43283">
    <property type="entry name" value="BETA-LACTAMASE-RELATED"/>
    <property type="match status" value="1"/>
</dbReference>
<feature type="region of interest" description="Disordered" evidence="1">
    <location>
        <begin position="1"/>
        <end position="32"/>
    </location>
</feature>
<dbReference type="InterPro" id="IPR050789">
    <property type="entry name" value="Diverse_Enzym_Activities"/>
</dbReference>
<name>A0ABR9RVX7_9ACTN</name>
<dbReference type="InterPro" id="IPR012338">
    <property type="entry name" value="Beta-lactam/transpept-like"/>
</dbReference>
<dbReference type="InterPro" id="IPR001466">
    <property type="entry name" value="Beta-lactam-related"/>
</dbReference>
<feature type="compositionally biased region" description="Low complexity" evidence="1">
    <location>
        <begin position="1"/>
        <end position="29"/>
    </location>
</feature>
<accession>A0ABR9RVX7</accession>